<dbReference type="Proteomes" id="UP001054846">
    <property type="component" value="Chromosome"/>
</dbReference>
<protein>
    <submittedName>
        <fullName evidence="1">Uncharacterized protein</fullName>
    </submittedName>
</protein>
<proteinExistence type="predicted"/>
<dbReference type="RefSeq" id="WP_230841936.1">
    <property type="nucleotide sequence ID" value="NZ_CP063845.1"/>
</dbReference>
<dbReference type="EMBL" id="CP063845">
    <property type="protein sequence ID" value="UFP94871.1"/>
    <property type="molecule type" value="Genomic_DNA"/>
</dbReference>
<gene>
    <name evidence="1" type="ORF">ISF26_01065</name>
</gene>
<name>A0ABY3PMG5_9CYAN</name>
<sequence>MNDAVPADALRPDGRRIIELGWRQGSILSPDLVKEVLERCKLGEKVGEQSLLIVVTHDCDLNNVSFDNEPFFEFLVAEERNLPREDGNLTWGKNPRKLQFTLEGRVYEVSIHDRFKAPREMLLAGAPAPDKALASQLVRSICQWIAKRYSRAVFADTFNERLRPVKRDMKKKLQQHGARITGIYAAVTNEELGEDKSYKVAIRATMQDQDFDNWEVRKEAQKGFDMVIAKIDSCEGIDVVDDELLPERDLSLSDLHLLKRWDFDDLSYSQGDEDTIAPEGT</sequence>
<reference evidence="1 2" key="1">
    <citation type="journal article" date="2021" name="Genome Biol. Evol.">
        <title>Complete Genome Sequencing of a Novel Gloeobacter Species from a Waterfall Cave in Mexico.</title>
        <authorList>
            <person name="Saw J.H."/>
            <person name="Cardona T."/>
            <person name="Montejano G."/>
        </authorList>
    </citation>
    <scope>NUCLEOTIDE SEQUENCE [LARGE SCALE GENOMIC DNA]</scope>
    <source>
        <strain evidence="1">MG652769</strain>
    </source>
</reference>
<evidence type="ECO:0000313" key="1">
    <source>
        <dbReference type="EMBL" id="UFP94871.1"/>
    </source>
</evidence>
<keyword evidence="2" id="KW-1185">Reference proteome</keyword>
<evidence type="ECO:0000313" key="2">
    <source>
        <dbReference type="Proteomes" id="UP001054846"/>
    </source>
</evidence>
<accession>A0ABY3PMG5</accession>
<organism evidence="1 2">
    <name type="scientific">Gloeobacter morelensis MG652769</name>
    <dbReference type="NCBI Taxonomy" id="2781736"/>
    <lineage>
        <taxon>Bacteria</taxon>
        <taxon>Bacillati</taxon>
        <taxon>Cyanobacteriota</taxon>
        <taxon>Cyanophyceae</taxon>
        <taxon>Gloeobacterales</taxon>
        <taxon>Gloeobacteraceae</taxon>
        <taxon>Gloeobacter</taxon>
        <taxon>Gloeobacter morelensis</taxon>
    </lineage>
</organism>